<reference evidence="3" key="1">
    <citation type="journal article" date="2021" name="Genome Biol. Evol.">
        <title>The assembled and annotated genome of the fairy-ring fungus Marasmius oreades.</title>
        <authorList>
            <person name="Hiltunen M."/>
            <person name="Ament-Velasquez S.L."/>
            <person name="Johannesson H."/>
        </authorList>
    </citation>
    <scope>NUCLEOTIDE SEQUENCE</scope>
    <source>
        <strain evidence="3">03SP1</strain>
    </source>
</reference>
<evidence type="ECO:0000256" key="1">
    <source>
        <dbReference type="ARBA" id="ARBA00013064"/>
    </source>
</evidence>
<evidence type="ECO:0000313" key="4">
    <source>
        <dbReference type="Proteomes" id="UP001049176"/>
    </source>
</evidence>
<dbReference type="EMBL" id="CM032181">
    <property type="protein sequence ID" value="KAG7099015.1"/>
    <property type="molecule type" value="Genomic_DNA"/>
</dbReference>
<dbReference type="PANTHER" id="PTHR11717">
    <property type="entry name" value="LOW MOLECULAR WEIGHT PROTEIN TYROSINE PHOSPHATASE"/>
    <property type="match status" value="1"/>
</dbReference>
<dbReference type="AlphaFoldDB" id="A0A9P8AF37"/>
<dbReference type="InterPro" id="IPR036196">
    <property type="entry name" value="Ptyr_pPase_sf"/>
</dbReference>
<dbReference type="SMART" id="SM00226">
    <property type="entry name" value="LMWPc"/>
    <property type="match status" value="1"/>
</dbReference>
<dbReference type="GO" id="GO:0004725">
    <property type="term" value="F:protein tyrosine phosphatase activity"/>
    <property type="evidence" value="ECO:0007669"/>
    <property type="project" value="UniProtKB-EC"/>
</dbReference>
<dbReference type="InterPro" id="IPR023485">
    <property type="entry name" value="Ptyr_pPase"/>
</dbReference>
<dbReference type="Pfam" id="PF01451">
    <property type="entry name" value="LMWPc"/>
    <property type="match status" value="2"/>
</dbReference>
<evidence type="ECO:0000313" key="3">
    <source>
        <dbReference type="EMBL" id="KAG7099015.1"/>
    </source>
</evidence>
<gene>
    <name evidence="3" type="ORF">E1B28_000898</name>
</gene>
<protein>
    <recommendedName>
        <fullName evidence="1">protein-tyrosine-phosphatase</fullName>
        <ecNumber evidence="1">3.1.3.48</ecNumber>
    </recommendedName>
</protein>
<dbReference type="Proteomes" id="UP001049176">
    <property type="component" value="Chromosome 1"/>
</dbReference>
<feature type="domain" description="Phosphotyrosine protein phosphatase I" evidence="2">
    <location>
        <begin position="1"/>
        <end position="147"/>
    </location>
</feature>
<dbReference type="KEGG" id="more:E1B28_000898"/>
<proteinExistence type="predicted"/>
<keyword evidence="4" id="KW-1185">Reference proteome</keyword>
<dbReference type="GeneID" id="66069974"/>
<organism evidence="3 4">
    <name type="scientific">Marasmius oreades</name>
    <name type="common">fairy-ring Marasmius</name>
    <dbReference type="NCBI Taxonomy" id="181124"/>
    <lineage>
        <taxon>Eukaryota</taxon>
        <taxon>Fungi</taxon>
        <taxon>Dikarya</taxon>
        <taxon>Basidiomycota</taxon>
        <taxon>Agaricomycotina</taxon>
        <taxon>Agaricomycetes</taxon>
        <taxon>Agaricomycetidae</taxon>
        <taxon>Agaricales</taxon>
        <taxon>Marasmiineae</taxon>
        <taxon>Marasmiaceae</taxon>
        <taxon>Marasmius</taxon>
    </lineage>
</organism>
<dbReference type="Gene3D" id="3.40.50.2300">
    <property type="match status" value="1"/>
</dbReference>
<dbReference type="InterPro" id="IPR050438">
    <property type="entry name" value="LMW_PTPase"/>
</dbReference>
<dbReference type="CDD" id="cd16343">
    <property type="entry name" value="LMWPTP"/>
    <property type="match status" value="1"/>
</dbReference>
<dbReference type="SUPFAM" id="SSF52788">
    <property type="entry name" value="Phosphotyrosine protein phosphatases I"/>
    <property type="match status" value="1"/>
</dbReference>
<accession>A0A9P8AF37</accession>
<comment type="caution">
    <text evidence="3">The sequence shown here is derived from an EMBL/GenBank/DDBJ whole genome shotgun (WGS) entry which is preliminary data.</text>
</comment>
<name>A0A9P8AF37_9AGAR</name>
<evidence type="ECO:0000259" key="2">
    <source>
        <dbReference type="SMART" id="SM00226"/>
    </source>
</evidence>
<dbReference type="OrthoDB" id="3388at2759"/>
<sequence length="159" mass="17652">MGEAVLRDIAKNRGLDIHVDSCGTGAYHVGEDPDDRTVAICKKVRYEDASHIAIRLMETLQHGVPISHKARAISESDYKKFTHILAADGSNLRSLERFKPEDATAEVRLWGSYHNDDPIGDPYYGGINGFEKVYQQCVTFSSAFLDEVFGKSSDDKGDL</sequence>
<dbReference type="EC" id="3.1.3.48" evidence="1"/>
<dbReference type="PANTHER" id="PTHR11717:SF7">
    <property type="entry name" value="LOW MOLECULAR WEIGHT PHOSPHOTYROSINE PROTEIN PHOSPHATASE"/>
    <property type="match status" value="1"/>
</dbReference>
<dbReference type="RefSeq" id="XP_043015485.1">
    <property type="nucleotide sequence ID" value="XM_043146780.1"/>
</dbReference>